<protein>
    <submittedName>
        <fullName evidence="1">Acetyl-CoA synthetase-like protein</fullName>
    </submittedName>
</protein>
<comment type="caution">
    <text evidence="1">The sequence shown here is derived from an EMBL/GenBank/DDBJ whole genome shotgun (WGS) entry which is preliminary data.</text>
</comment>
<evidence type="ECO:0000313" key="2">
    <source>
        <dbReference type="Proteomes" id="UP000886501"/>
    </source>
</evidence>
<evidence type="ECO:0000313" key="1">
    <source>
        <dbReference type="EMBL" id="KAF9650627.1"/>
    </source>
</evidence>
<accession>A0ACB6ZLX3</accession>
<sequence length="1064" mass="117300">MSEIIPPPPPTQAHNTTTFVPPPLDLSLTTAEIIDFHRTHSPNHVVYIYEGDPGEHKQITFSTWIRAIHRAGRYVRDMFQLPEPRVGDVKPVISLLANSDTITYATTKLGIIRAEGAVFAVSPRNSASAVAHLISKTGSQHIIATPDLKPLTDAAIAILKEQRSKIPVVQLMQTFEELFPDDDSENFEYLPEPKLKGLDDPVCILHSSGSVAYPKPVTFTNRIWVCCSRLPWHGGRDMCGTVISGHAVPVFHGMGLSLVMYMIGTGTTTAVFKPAVPPILPTPDLVYSGSVATKSDLIFCVPLFVELWAKDPAKLEYFKTIHGLWYAGAPLKKSVGDYVVSQGVNVFQLYGSTEMGTVTETLPKEMNKEWEWFRFSSLIKPHFIPDGNGAYELVVESTSTYRVCVHNTKIGDADGYSSSDLVIPHPSLPGYWKVFGRADDQLMHNTGEKVQSILNGDPHVKSAVMFGRGRFNPGVIIDPKPEFAFDPEDQEKLVEFRNKIWPTIERMNEFAPQHSRLFKEMILVSSPRKPFALTAKLTARRQGVIADYEPEIDALYDAVDETTQAVKHFPDEWTERNSLEFARNLISNVMKVLVNDDDDIFQHSCDSLQATWIRNSVLNALRNTTKLNTRGIPANFIYQNPTVSALGKFIYDLTSAGTLRQLDNTVKEMTDLVDKYTKDFPIHKSVSGVGPQGDVVLITGTTGAIGSNTLAELYNSSHVTRIIVLARKFTTPVSARQKKALEDRGLDPSIVDSPKITLLEGDPALPGFGLEDDVLLELKSIITHILHIGWRVDFNLRLSSFESNVAGVRSLINFALESTLPTPPRFIFVSSVAVVGLAKTPGLIPEEPAAPDSATINGYAQSKWVSERILEVAVGQTPLRSVIVRVGQVSGGVNGSWNPLEWIPGIVQSAALTKSLPSLGKVISLLPLQTSAQALVQVLGAKTTIPALHLHLVNPTPSQWDDVFDHIAKKLDVPLVSYPEWLSKLKVASTTVKNAQEHSALRLLEFYGTLTQGSGSEAGGLPSCNTEVTRVVCPVLNEEGLRKLKAEEIQRWLDYWKSLGLLKF</sequence>
<reference evidence="1" key="1">
    <citation type="submission" date="2019-10" db="EMBL/GenBank/DDBJ databases">
        <authorList>
            <consortium name="DOE Joint Genome Institute"/>
            <person name="Kuo A."/>
            <person name="Miyauchi S."/>
            <person name="Kiss E."/>
            <person name="Drula E."/>
            <person name="Kohler A."/>
            <person name="Sanchez-Garcia M."/>
            <person name="Andreopoulos B."/>
            <person name="Barry K.W."/>
            <person name="Bonito G."/>
            <person name="Buee M."/>
            <person name="Carver A."/>
            <person name="Chen C."/>
            <person name="Cichocki N."/>
            <person name="Clum A."/>
            <person name="Culley D."/>
            <person name="Crous P.W."/>
            <person name="Fauchery L."/>
            <person name="Girlanda M."/>
            <person name="Hayes R."/>
            <person name="Keri Z."/>
            <person name="Labutti K."/>
            <person name="Lipzen A."/>
            <person name="Lombard V."/>
            <person name="Magnuson J."/>
            <person name="Maillard F."/>
            <person name="Morin E."/>
            <person name="Murat C."/>
            <person name="Nolan M."/>
            <person name="Ohm R."/>
            <person name="Pangilinan J."/>
            <person name="Pereira M."/>
            <person name="Perotto S."/>
            <person name="Peter M."/>
            <person name="Riley R."/>
            <person name="Sitrit Y."/>
            <person name="Stielow B."/>
            <person name="Szollosi G."/>
            <person name="Zifcakova L."/>
            <person name="Stursova M."/>
            <person name="Spatafora J.W."/>
            <person name="Tedersoo L."/>
            <person name="Vaario L.-M."/>
            <person name="Yamada A."/>
            <person name="Yan M."/>
            <person name="Wang P."/>
            <person name="Xu J."/>
            <person name="Bruns T."/>
            <person name="Baldrian P."/>
            <person name="Vilgalys R."/>
            <person name="Henrissat B."/>
            <person name="Grigoriev I.V."/>
            <person name="Hibbett D."/>
            <person name="Nagy L.G."/>
            <person name="Martin F.M."/>
        </authorList>
    </citation>
    <scope>NUCLEOTIDE SEQUENCE</scope>
    <source>
        <strain evidence="1">P2</strain>
    </source>
</reference>
<dbReference type="Proteomes" id="UP000886501">
    <property type="component" value="Unassembled WGS sequence"/>
</dbReference>
<keyword evidence="2" id="KW-1185">Reference proteome</keyword>
<name>A0ACB6ZLX3_THEGA</name>
<dbReference type="EMBL" id="MU117983">
    <property type="protein sequence ID" value="KAF9650627.1"/>
    <property type="molecule type" value="Genomic_DNA"/>
</dbReference>
<organism evidence="1 2">
    <name type="scientific">Thelephora ganbajun</name>
    <name type="common">Ganba fungus</name>
    <dbReference type="NCBI Taxonomy" id="370292"/>
    <lineage>
        <taxon>Eukaryota</taxon>
        <taxon>Fungi</taxon>
        <taxon>Dikarya</taxon>
        <taxon>Basidiomycota</taxon>
        <taxon>Agaricomycotina</taxon>
        <taxon>Agaricomycetes</taxon>
        <taxon>Thelephorales</taxon>
        <taxon>Thelephoraceae</taxon>
        <taxon>Thelephora</taxon>
    </lineage>
</organism>
<gene>
    <name evidence="1" type="ORF">BDM02DRAFT_3179225</name>
</gene>
<proteinExistence type="predicted"/>
<reference evidence="1" key="2">
    <citation type="journal article" date="2020" name="Nat. Commun.">
        <title>Large-scale genome sequencing of mycorrhizal fungi provides insights into the early evolution of symbiotic traits.</title>
        <authorList>
            <person name="Miyauchi S."/>
            <person name="Kiss E."/>
            <person name="Kuo A."/>
            <person name="Drula E."/>
            <person name="Kohler A."/>
            <person name="Sanchez-Garcia M."/>
            <person name="Morin E."/>
            <person name="Andreopoulos B."/>
            <person name="Barry K.W."/>
            <person name="Bonito G."/>
            <person name="Buee M."/>
            <person name="Carver A."/>
            <person name="Chen C."/>
            <person name="Cichocki N."/>
            <person name="Clum A."/>
            <person name="Culley D."/>
            <person name="Crous P.W."/>
            <person name="Fauchery L."/>
            <person name="Girlanda M."/>
            <person name="Hayes R.D."/>
            <person name="Keri Z."/>
            <person name="LaButti K."/>
            <person name="Lipzen A."/>
            <person name="Lombard V."/>
            <person name="Magnuson J."/>
            <person name="Maillard F."/>
            <person name="Murat C."/>
            <person name="Nolan M."/>
            <person name="Ohm R.A."/>
            <person name="Pangilinan J."/>
            <person name="Pereira M.F."/>
            <person name="Perotto S."/>
            <person name="Peter M."/>
            <person name="Pfister S."/>
            <person name="Riley R."/>
            <person name="Sitrit Y."/>
            <person name="Stielow J.B."/>
            <person name="Szollosi G."/>
            <person name="Zifcakova L."/>
            <person name="Stursova M."/>
            <person name="Spatafora J.W."/>
            <person name="Tedersoo L."/>
            <person name="Vaario L.M."/>
            <person name="Yamada A."/>
            <person name="Yan M."/>
            <person name="Wang P."/>
            <person name="Xu J."/>
            <person name="Bruns T."/>
            <person name="Baldrian P."/>
            <person name="Vilgalys R."/>
            <person name="Dunand C."/>
            <person name="Henrissat B."/>
            <person name="Grigoriev I.V."/>
            <person name="Hibbett D."/>
            <person name="Nagy L.G."/>
            <person name="Martin F.M."/>
        </authorList>
    </citation>
    <scope>NUCLEOTIDE SEQUENCE</scope>
    <source>
        <strain evidence="1">P2</strain>
    </source>
</reference>